<evidence type="ECO:0000313" key="1">
    <source>
        <dbReference type="EMBL" id="MFM9329654.1"/>
    </source>
</evidence>
<comment type="caution">
    <text evidence="1">The sequence shown here is derived from an EMBL/GenBank/DDBJ whole genome shotgun (WGS) entry which is preliminary data.</text>
</comment>
<name>A0ACC7P225_9BACL</name>
<organism evidence="1 2">
    <name type="scientific">Paenibacillus mesotrionivorans</name>
    <dbReference type="NCBI Taxonomy" id="3160968"/>
    <lineage>
        <taxon>Bacteria</taxon>
        <taxon>Bacillati</taxon>
        <taxon>Bacillota</taxon>
        <taxon>Bacilli</taxon>
        <taxon>Bacillales</taxon>
        <taxon>Paenibacillaceae</taxon>
        <taxon>Paenibacillus</taxon>
    </lineage>
</organism>
<evidence type="ECO:0000313" key="2">
    <source>
        <dbReference type="Proteomes" id="UP001631969"/>
    </source>
</evidence>
<accession>A0ACC7P225</accession>
<protein>
    <submittedName>
        <fullName evidence="1">DNA internalization-related competence protein ComEC/Rec2</fullName>
    </submittedName>
</protein>
<dbReference type="EMBL" id="JBJURJ010000009">
    <property type="protein sequence ID" value="MFM9329654.1"/>
    <property type="molecule type" value="Genomic_DNA"/>
</dbReference>
<dbReference type="Proteomes" id="UP001631969">
    <property type="component" value="Unassembled WGS sequence"/>
</dbReference>
<reference evidence="1" key="1">
    <citation type="submission" date="2024-12" db="EMBL/GenBank/DDBJ databases">
        <authorList>
            <person name="Wu N."/>
        </authorList>
    </citation>
    <scope>NUCLEOTIDE SEQUENCE</scope>
    <source>
        <strain evidence="1">P15</strain>
    </source>
</reference>
<proteinExistence type="predicted"/>
<sequence>MNRTAILTAALFTAGAGLAAAGYRPYFWGWAVIGLIWISAVLAGRRRMALQLVWLSLALLAGNGCYAWADARLASVVAPPSANWNPAADEAGAELSGRLDTPVEVDGDRAVFYMQTEEWSWADGAAVRPEGERVYVTVRLREQPEQEVAATWRRGDRVQLTGTVKTPEPARNFGGFDFREYLRKKDVHWMVTVKGASAVRVSPPGRWDAARLLRWNDHIREGAGSRLASLFPGDEAGYMKGLLIGLREDLDPERFRNFSRLGLTHILAISGLHVGVFLWAVTALCRRLGVTRESAARLGFWTIPLYVVFTGSSPSVVRSGLTAMAGLYAARKGWLKDGLSLLALALLGMLLWNPLFITDVGFQLSFLVTAGLLAGVPAITRLLQGIHPLWKSSIAVALTAQLVSFPVSVYYFNQFSLLSLPANLLLVPLISFVVTPLGYGALLLSFLWPWAAKGAAAFISFLNRFTFYTIDLSEWLPSMHLSWPTPTFLWIAAYYILLAWILLQAGVLKQHRELERQRIYLVPDGAGFRRRGVRMTALAAVLWAGCLLYGYAPAIWTERDTGTVSFLDVGQGDCAWVRTPDGKHILIDGGGTVSFRKAGEEWKERREPFEVGRKTVVPLLKKRGVHKLDTLIISHADTDHIGGLQAVLEEMQVGRILFNGTLKSSPGAVKLFQTALDRGIPLIPVQQGDIYTVGRSAVWSVLSPLQEERGAQVRLLEEQNDESVVMLLTMLGKRFLFTGDISGEQEKVLLSRLSEEEDAPTLDVMKVAHHGSRYSSSGDWLWYWSPRLAVISSGKNNSYGHPSPLTLERLAETDTSVYRTDLQGEVEFSVRRNSLFVRTRLTGRYGK</sequence>
<keyword evidence="2" id="KW-1185">Reference proteome</keyword>
<gene>
    <name evidence="1" type="ORF">ACI1P1_15270</name>
</gene>